<sequence length="124" mass="13527">MSDEPRPTEFPFTLPHGLVDSEGVAHREGSMRLATAFDEIAPLSDPRVGSNPGYLVIILLSRVITRLGSLEFINPKTIESLFAGDLAFLQDLYQGINQNGHSRLHVNCPFCEEAFEVEAASLGG</sequence>
<evidence type="ECO:0000313" key="1">
    <source>
        <dbReference type="EMBL" id="VAW40749.1"/>
    </source>
</evidence>
<proteinExistence type="predicted"/>
<protein>
    <submittedName>
        <fullName evidence="1">Secreted protein</fullName>
    </submittedName>
</protein>
<name>A0A3B0VV84_9ZZZZ</name>
<organism evidence="1">
    <name type="scientific">hydrothermal vent metagenome</name>
    <dbReference type="NCBI Taxonomy" id="652676"/>
    <lineage>
        <taxon>unclassified sequences</taxon>
        <taxon>metagenomes</taxon>
        <taxon>ecological metagenomes</taxon>
    </lineage>
</organism>
<accession>A0A3B0VV84</accession>
<dbReference type="AlphaFoldDB" id="A0A3B0VV84"/>
<gene>
    <name evidence="1" type="ORF">MNBD_CHLOROFLEXI01-375</name>
</gene>
<dbReference type="EMBL" id="UOEU01000811">
    <property type="protein sequence ID" value="VAW40749.1"/>
    <property type="molecule type" value="Genomic_DNA"/>
</dbReference>
<reference evidence="1" key="1">
    <citation type="submission" date="2018-06" db="EMBL/GenBank/DDBJ databases">
        <authorList>
            <person name="Zhirakovskaya E."/>
        </authorList>
    </citation>
    <scope>NUCLEOTIDE SEQUENCE</scope>
</reference>